<dbReference type="GO" id="GO:0004519">
    <property type="term" value="F:endonuclease activity"/>
    <property type="evidence" value="ECO:0007669"/>
    <property type="project" value="UniProtKB-KW"/>
</dbReference>
<evidence type="ECO:0000313" key="2">
    <source>
        <dbReference type="EMBL" id="KGJ96848.1"/>
    </source>
</evidence>
<protein>
    <submittedName>
        <fullName evidence="2">Endonuclease/exonuclease/phosphatase</fullName>
    </submittedName>
</protein>
<keyword evidence="2" id="KW-0378">Hydrolase</keyword>
<dbReference type="Pfam" id="PF03372">
    <property type="entry name" value="Exo_endo_phos"/>
    <property type="match status" value="1"/>
</dbReference>
<dbReference type="GO" id="GO:0006506">
    <property type="term" value="P:GPI anchor biosynthetic process"/>
    <property type="evidence" value="ECO:0007669"/>
    <property type="project" value="TreeGrafter"/>
</dbReference>
<dbReference type="EMBL" id="JQEC01000004">
    <property type="protein sequence ID" value="KGJ96848.1"/>
    <property type="molecule type" value="Genomic_DNA"/>
</dbReference>
<gene>
    <name evidence="2" type="ORF">GAB14E_1316</name>
</gene>
<dbReference type="PANTHER" id="PTHR14859">
    <property type="entry name" value="CALCOFLUOR WHITE HYPERSENSITIVE PROTEIN PRECURSOR"/>
    <property type="match status" value="1"/>
</dbReference>
<evidence type="ECO:0000313" key="3">
    <source>
        <dbReference type="Proteomes" id="UP000029868"/>
    </source>
</evidence>
<dbReference type="Gene3D" id="3.60.10.10">
    <property type="entry name" value="Endonuclease/exonuclease/phosphatase"/>
    <property type="match status" value="1"/>
</dbReference>
<dbReference type="GO" id="GO:0016020">
    <property type="term" value="C:membrane"/>
    <property type="evidence" value="ECO:0007669"/>
    <property type="project" value="GOC"/>
</dbReference>
<dbReference type="SUPFAM" id="SSF56219">
    <property type="entry name" value="DNase I-like"/>
    <property type="match status" value="1"/>
</dbReference>
<organism evidence="2 3">
    <name type="scientific">Colwellia psychrerythraea</name>
    <name type="common">Vibrio psychroerythus</name>
    <dbReference type="NCBI Taxonomy" id="28229"/>
    <lineage>
        <taxon>Bacteria</taxon>
        <taxon>Pseudomonadati</taxon>
        <taxon>Pseudomonadota</taxon>
        <taxon>Gammaproteobacteria</taxon>
        <taxon>Alteromonadales</taxon>
        <taxon>Colwelliaceae</taxon>
        <taxon>Colwellia</taxon>
    </lineage>
</organism>
<dbReference type="Proteomes" id="UP000029868">
    <property type="component" value="Unassembled WGS sequence"/>
</dbReference>
<dbReference type="OrthoDB" id="833328at2"/>
<keyword evidence="2" id="KW-0255">Endonuclease</keyword>
<name>A0A099L4P4_COLPS</name>
<proteinExistence type="predicted"/>
<dbReference type="InterPro" id="IPR005135">
    <property type="entry name" value="Endo/exonuclease/phosphatase"/>
</dbReference>
<sequence length="382" mass="43368">MTEESITDKVLADESTAETNLSLKIATFNLFNYLEPPNAYYEFERIYSAEQWQKKQKWIVDYLHEYQPDIIGFQEVFSIESLKELVNTQGYSYFSVVAQPQVVDDFIYKKPVVAIASRYPIVAVAEVKPNIELAQTLGLTENFSFSRKVIRATINVPHLGNTDCYVVHFKSKRSMIELDAQDKNRSAEQTIIESLKAQVAGSWGSTIQRGSEATLLMIEMITRREATSQPMVLMGDFNNTLTDGVLSHLLTNTLRFVSRIDRDAYLTKYCLNDAWNLYKVALSNEANKTNDTGKINEANFESNQALSEALPLIRRATHYFGGAGSVLDYILLSCEFDASYHDSLYQVSSYETYDRHLINPIFDRDGESTDHGIVLVTLSLRS</sequence>
<dbReference type="InterPro" id="IPR036691">
    <property type="entry name" value="Endo/exonu/phosph_ase_sf"/>
</dbReference>
<dbReference type="GO" id="GO:0004527">
    <property type="term" value="F:exonuclease activity"/>
    <property type="evidence" value="ECO:0007669"/>
    <property type="project" value="UniProtKB-KW"/>
</dbReference>
<dbReference type="InterPro" id="IPR051916">
    <property type="entry name" value="GPI-anchor_lipid_remodeler"/>
</dbReference>
<comment type="caution">
    <text evidence="2">The sequence shown here is derived from an EMBL/GenBank/DDBJ whole genome shotgun (WGS) entry which is preliminary data.</text>
</comment>
<accession>A0A099L4P4</accession>
<dbReference type="PATRIC" id="fig|28229.3.peg.473"/>
<keyword evidence="2" id="KW-0269">Exonuclease</keyword>
<dbReference type="RefSeq" id="WP_081967685.1">
    <property type="nucleotide sequence ID" value="NZ_JQEC01000004.1"/>
</dbReference>
<keyword evidence="2" id="KW-0540">Nuclease</keyword>
<dbReference type="PANTHER" id="PTHR14859:SF15">
    <property type="entry name" value="ENDONUCLEASE_EXONUCLEASE_PHOSPHATASE DOMAIN-CONTAINING PROTEIN"/>
    <property type="match status" value="1"/>
</dbReference>
<evidence type="ECO:0000259" key="1">
    <source>
        <dbReference type="Pfam" id="PF03372"/>
    </source>
</evidence>
<dbReference type="AlphaFoldDB" id="A0A099L4P4"/>
<reference evidence="2 3" key="1">
    <citation type="submission" date="2014-08" db="EMBL/GenBank/DDBJ databases">
        <title>Genomic and Phenotypic Diversity of Colwellia psychrerythraea strains from Disparate Marine Basins.</title>
        <authorList>
            <person name="Techtmann S.M."/>
            <person name="Stelling S.C."/>
            <person name="Utturkar S.M."/>
            <person name="Alshibli N."/>
            <person name="Harris A."/>
            <person name="Brown S.D."/>
            <person name="Hazen T.C."/>
        </authorList>
    </citation>
    <scope>NUCLEOTIDE SEQUENCE [LARGE SCALE GENOMIC DNA]</scope>
    <source>
        <strain evidence="2 3">GAB14E</strain>
    </source>
</reference>
<feature type="domain" description="Endonuclease/exonuclease/phosphatase" evidence="1">
    <location>
        <begin position="27"/>
        <end position="333"/>
    </location>
</feature>